<protein>
    <submittedName>
        <fullName evidence="5">Phosphatidylinositol-4-phosphate 5-kinase related</fullName>
    </submittedName>
</protein>
<reference evidence="5" key="1">
    <citation type="submission" date="2022-08" db="EMBL/GenBank/DDBJ databases">
        <title>Novel sulphate-reducing endosymbionts in the free-living metamonad Anaeramoeba.</title>
        <authorList>
            <person name="Jerlstrom-Hultqvist J."/>
            <person name="Cepicka I."/>
            <person name="Gallot-Lavallee L."/>
            <person name="Salas-Leiva D."/>
            <person name="Curtis B.A."/>
            <person name="Zahonova K."/>
            <person name="Pipaliya S."/>
            <person name="Dacks J."/>
            <person name="Roger A.J."/>
        </authorList>
    </citation>
    <scope>NUCLEOTIDE SEQUENCE</scope>
    <source>
        <strain evidence="5">Busselton2</strain>
    </source>
</reference>
<dbReference type="InterPro" id="IPR036305">
    <property type="entry name" value="RGS_sf"/>
</dbReference>
<dbReference type="PROSITE" id="PS50010">
    <property type="entry name" value="DH_2"/>
    <property type="match status" value="1"/>
</dbReference>
<dbReference type="InterPro" id="IPR003409">
    <property type="entry name" value="MORN"/>
</dbReference>
<name>A0AAV7ZCH0_9EUKA</name>
<dbReference type="Gene3D" id="2.20.110.10">
    <property type="entry name" value="Histone H3 K4-specific methyltransferase SET7/9 N-terminal domain"/>
    <property type="match status" value="3"/>
</dbReference>
<dbReference type="InterPro" id="IPR016137">
    <property type="entry name" value="RGS"/>
</dbReference>
<feature type="region of interest" description="Disordered" evidence="2">
    <location>
        <begin position="394"/>
        <end position="467"/>
    </location>
</feature>
<dbReference type="SUPFAM" id="SSF48097">
    <property type="entry name" value="Regulator of G-protein signaling, RGS"/>
    <property type="match status" value="1"/>
</dbReference>
<feature type="compositionally biased region" description="Basic residues" evidence="2">
    <location>
        <begin position="411"/>
        <end position="440"/>
    </location>
</feature>
<dbReference type="Pfam" id="PF02493">
    <property type="entry name" value="MORN"/>
    <property type="match status" value="8"/>
</dbReference>
<feature type="domain" description="DH" evidence="3">
    <location>
        <begin position="146"/>
        <end position="330"/>
    </location>
</feature>
<accession>A0AAV7ZCH0</accession>
<keyword evidence="1" id="KW-0677">Repeat</keyword>
<dbReference type="PANTHER" id="PTHR23084">
    <property type="entry name" value="PHOSPHATIDYLINOSITOL-4-PHOSPHATE 5-KINASE RELATED"/>
    <property type="match status" value="1"/>
</dbReference>
<dbReference type="InterPro" id="IPR000219">
    <property type="entry name" value="DH_dom"/>
</dbReference>
<dbReference type="SMART" id="SM00315">
    <property type="entry name" value="RGS"/>
    <property type="match status" value="1"/>
</dbReference>
<evidence type="ECO:0000256" key="1">
    <source>
        <dbReference type="ARBA" id="ARBA00022737"/>
    </source>
</evidence>
<evidence type="ECO:0000256" key="2">
    <source>
        <dbReference type="SAM" id="MobiDB-lite"/>
    </source>
</evidence>
<dbReference type="SUPFAM" id="SSF82185">
    <property type="entry name" value="Histone H3 K4-specific methyltransferase SET7/9 N-terminal domain"/>
    <property type="match status" value="3"/>
</dbReference>
<dbReference type="SMART" id="SM00325">
    <property type="entry name" value="RhoGEF"/>
    <property type="match status" value="1"/>
</dbReference>
<dbReference type="SMART" id="SM00698">
    <property type="entry name" value="MORN"/>
    <property type="match status" value="9"/>
</dbReference>
<sequence length="967" mass="111828">MEKLHEFGTTIDLDFLLNHKIALVYFEEFLREYKIAENLSFLLLANDYANIIDPVERALISGVLFEKYFSRLTPVRLKEETIKDIRTRYEKRIFRSNLFTSAYNEVKELLSNTYFPLFLKSKYLIPLLNDWKMINHGHIPRGPKKQRNTIFQNLLSSEYNFLETLLKFNRTVLRNLEIEAAVGSHITKEEHSVICINWKDLISFHKHFCGTLNKVSNSFNYEVSIGELFINSSSELTQVYSQYLLLYKDAVSLIVKFFRSKAQSNFFKKQIHKTEKELLSSIHLPLGRIESYKKIIKELFDNTLEHHPDYPNLIKAETILNSLLTYSEQNPLLKTALDKETSGFLKLKKLVFSSKIKIMNYQKNKQYNGLESLLFLFENQLAWCIAIKKDEKENGGNTNPVKGNENEKEIKRKKVMGKSKGKGKGKKNQKKKKKKKKGKEKNKEKGKGKEKEKERGKEKDHDQQSDSYDTNVMYTLFQVTDINGIYIKEGDGKYSGIQDNVIKVISPNIEISFSIEEKAKFLLLIQGCINKKSNEEENNVKNEIKKTQILFNNQIKYIGEIKGGKLCDKNSKLIYPSGTIFEGGFENNMKMGHGKLIFSNGDIIKSNWVLNSPKGISEIIFNDGSKYDGFLKNGMRHGYGKYTTLKGLSFRGSFIQNFVEGKGYIIYPSGSQYTGDFNLNYKDGFGIFEENDGSNYIGGWENDLKSGKGKMIYKNGDLYLGDWNKGLRHGYGKLFQQHEKYVGEWELDVKHGKGILWYNKNKIYFGNFENGLRSGKGTLIFNKIVYEGSWENDLPNGHGCFRRYKNLIDVSNLDSLGKMRSEEKEFNWEVTQFTQNNDLIQKLSAHWSNGYPVDNVVNEIINKIKYEGKMENGKKFGKGNVQFKNGSKISATWKNDTIEANSGFVYNLKKKKSFDHKLVSKKDGLPTFEKTNQNQLFTKIEQIDKINDISSIWITPPSETTFYNLWL</sequence>
<dbReference type="InterPro" id="IPR044926">
    <property type="entry name" value="RGS_subdomain_2"/>
</dbReference>
<evidence type="ECO:0000313" key="5">
    <source>
        <dbReference type="EMBL" id="KAJ3439711.1"/>
    </source>
</evidence>
<evidence type="ECO:0000259" key="4">
    <source>
        <dbReference type="PROSITE" id="PS50132"/>
    </source>
</evidence>
<dbReference type="Pfam" id="PF00615">
    <property type="entry name" value="RGS"/>
    <property type="match status" value="1"/>
</dbReference>
<feature type="domain" description="RGS" evidence="4">
    <location>
        <begin position="12"/>
        <end position="128"/>
    </location>
</feature>
<dbReference type="Gene3D" id="1.10.167.10">
    <property type="entry name" value="Regulator of G-protein Signalling 4, domain 2"/>
    <property type="match status" value="1"/>
</dbReference>
<dbReference type="Pfam" id="PF00621">
    <property type="entry name" value="RhoGEF"/>
    <property type="match status" value="1"/>
</dbReference>
<dbReference type="SUPFAM" id="SSF48065">
    <property type="entry name" value="DBL homology domain (DH-domain)"/>
    <property type="match status" value="1"/>
</dbReference>
<evidence type="ECO:0000259" key="3">
    <source>
        <dbReference type="PROSITE" id="PS50010"/>
    </source>
</evidence>
<organism evidence="5 6">
    <name type="scientific">Anaeramoeba flamelloides</name>
    <dbReference type="NCBI Taxonomy" id="1746091"/>
    <lineage>
        <taxon>Eukaryota</taxon>
        <taxon>Metamonada</taxon>
        <taxon>Anaeramoebidae</taxon>
        <taxon>Anaeramoeba</taxon>
    </lineage>
</organism>
<dbReference type="AlphaFoldDB" id="A0AAV7ZCH0"/>
<dbReference type="PROSITE" id="PS50132">
    <property type="entry name" value="RGS"/>
    <property type="match status" value="1"/>
</dbReference>
<evidence type="ECO:0000313" key="6">
    <source>
        <dbReference type="Proteomes" id="UP001146793"/>
    </source>
</evidence>
<gene>
    <name evidence="5" type="ORF">M0812_15750</name>
</gene>
<dbReference type="Gene3D" id="1.20.900.10">
    <property type="entry name" value="Dbl homology (DH) domain"/>
    <property type="match status" value="1"/>
</dbReference>
<proteinExistence type="predicted"/>
<comment type="caution">
    <text evidence="5">The sequence shown here is derived from an EMBL/GenBank/DDBJ whole genome shotgun (WGS) entry which is preliminary data.</text>
</comment>
<dbReference type="PANTHER" id="PTHR23084:SF263">
    <property type="entry name" value="MORN REPEAT-CONTAINING PROTEIN 1"/>
    <property type="match status" value="1"/>
</dbReference>
<dbReference type="GO" id="GO:0005085">
    <property type="term" value="F:guanyl-nucleotide exchange factor activity"/>
    <property type="evidence" value="ECO:0007669"/>
    <property type="project" value="InterPro"/>
</dbReference>
<feature type="compositionally biased region" description="Basic and acidic residues" evidence="2">
    <location>
        <begin position="441"/>
        <end position="464"/>
    </location>
</feature>
<dbReference type="Proteomes" id="UP001146793">
    <property type="component" value="Unassembled WGS sequence"/>
</dbReference>
<dbReference type="EMBL" id="JANTQA010000032">
    <property type="protein sequence ID" value="KAJ3439711.1"/>
    <property type="molecule type" value="Genomic_DNA"/>
</dbReference>
<dbReference type="InterPro" id="IPR035899">
    <property type="entry name" value="DBL_dom_sf"/>
</dbReference>